<gene>
    <name evidence="3" type="ORF">PM001_LOCUS7744</name>
</gene>
<proteinExistence type="predicted"/>
<dbReference type="InterPro" id="IPR056924">
    <property type="entry name" value="SH3_Tf2-1"/>
</dbReference>
<dbReference type="Proteomes" id="UP001162060">
    <property type="component" value="Unassembled WGS sequence"/>
</dbReference>
<reference evidence="3" key="1">
    <citation type="submission" date="2024-01" db="EMBL/GenBank/DDBJ databases">
        <authorList>
            <person name="Webb A."/>
        </authorList>
    </citation>
    <scope>NUCLEOTIDE SEQUENCE</scope>
    <source>
        <strain evidence="3">Pm1</strain>
    </source>
</reference>
<comment type="caution">
    <text evidence="3">The sequence shown here is derived from an EMBL/GenBank/DDBJ whole genome shotgun (WGS) entry which is preliminary data.</text>
</comment>
<evidence type="ECO:0000256" key="1">
    <source>
        <dbReference type="SAM" id="MobiDB-lite"/>
    </source>
</evidence>
<evidence type="ECO:0000313" key="3">
    <source>
        <dbReference type="EMBL" id="CAK7922573.1"/>
    </source>
</evidence>
<evidence type="ECO:0000313" key="4">
    <source>
        <dbReference type="Proteomes" id="UP001162060"/>
    </source>
</evidence>
<sequence>MDGDVDAIDIDDDDDDYAGIFSIANDCHSEDDDALTGEDNVLSAVHTKRTAVDKDNSTEEFLLTREAFVLFVQDSIADAPDRQKRNAYKHGRASVLLFDDGDLFLLSTVNNLPKHAVTYVGSSKLLPTYIGPFRVLRRMGNAYTIELAFKMRTHPKLYVGRLRQYYQYEPVSRYEEHHRGREQIPPSSGPVSTSQSSRLEKQPAHAVKRCLDELQPARHEENESSVRSQGARTQKRYNRPNDRALGNCNYPLQDRGAHNAESTRKPGNLATVLLHGSSLEHQADSTLEPD</sequence>
<feature type="compositionally biased region" description="Basic and acidic residues" evidence="1">
    <location>
        <begin position="255"/>
        <end position="264"/>
    </location>
</feature>
<dbReference type="EMBL" id="CAKLBY020000066">
    <property type="protein sequence ID" value="CAK7922573.1"/>
    <property type="molecule type" value="Genomic_DNA"/>
</dbReference>
<organism evidence="3 4">
    <name type="scientific">Peronospora matthiolae</name>
    <dbReference type="NCBI Taxonomy" id="2874970"/>
    <lineage>
        <taxon>Eukaryota</taxon>
        <taxon>Sar</taxon>
        <taxon>Stramenopiles</taxon>
        <taxon>Oomycota</taxon>
        <taxon>Peronosporomycetes</taxon>
        <taxon>Peronosporales</taxon>
        <taxon>Peronosporaceae</taxon>
        <taxon>Peronospora</taxon>
    </lineage>
</organism>
<feature type="compositionally biased region" description="Low complexity" evidence="1">
    <location>
        <begin position="185"/>
        <end position="197"/>
    </location>
</feature>
<feature type="compositionally biased region" description="Basic and acidic residues" evidence="1">
    <location>
        <begin position="198"/>
        <end position="224"/>
    </location>
</feature>
<accession>A0AAV1TJF9</accession>
<feature type="domain" description="Tf2-1-like SH3-like" evidence="2">
    <location>
        <begin position="101"/>
        <end position="165"/>
    </location>
</feature>
<evidence type="ECO:0000259" key="2">
    <source>
        <dbReference type="Pfam" id="PF24626"/>
    </source>
</evidence>
<feature type="region of interest" description="Disordered" evidence="1">
    <location>
        <begin position="174"/>
        <end position="268"/>
    </location>
</feature>
<name>A0AAV1TJF9_9STRA</name>
<dbReference type="Pfam" id="PF24626">
    <property type="entry name" value="SH3_Tf2-1"/>
    <property type="match status" value="1"/>
</dbReference>
<dbReference type="AlphaFoldDB" id="A0AAV1TJF9"/>
<protein>
    <recommendedName>
        <fullName evidence="2">Tf2-1-like SH3-like domain-containing protein</fullName>
    </recommendedName>
</protein>